<dbReference type="InterPro" id="IPR036390">
    <property type="entry name" value="WH_DNA-bd_sf"/>
</dbReference>
<dbReference type="Pfam" id="PF00538">
    <property type="entry name" value="Linker_histone"/>
    <property type="match status" value="1"/>
</dbReference>
<dbReference type="InterPro" id="IPR005818">
    <property type="entry name" value="Histone_H1/H5_H15"/>
</dbReference>
<reference evidence="4" key="1">
    <citation type="submission" date="2025-08" db="UniProtKB">
        <authorList>
            <consortium name="RefSeq"/>
        </authorList>
    </citation>
    <scope>IDENTIFICATION</scope>
    <source>
        <tissue evidence="4">Brain</tissue>
    </source>
</reference>
<dbReference type="GO" id="GO:0003677">
    <property type="term" value="F:DNA binding"/>
    <property type="evidence" value="ECO:0007669"/>
    <property type="project" value="InterPro"/>
</dbReference>
<feature type="compositionally biased region" description="Basic residues" evidence="1">
    <location>
        <begin position="264"/>
        <end position="358"/>
    </location>
</feature>
<dbReference type="KEGG" id="lcf:108887346"/>
<evidence type="ECO:0000313" key="4">
    <source>
        <dbReference type="RefSeq" id="XP_018538247.1"/>
    </source>
</evidence>
<dbReference type="GO" id="GO:0000786">
    <property type="term" value="C:nucleosome"/>
    <property type="evidence" value="ECO:0007669"/>
    <property type="project" value="InterPro"/>
</dbReference>
<evidence type="ECO:0000256" key="1">
    <source>
        <dbReference type="SAM" id="MobiDB-lite"/>
    </source>
</evidence>
<dbReference type="Proteomes" id="UP000694890">
    <property type="component" value="Linkage group LG15"/>
</dbReference>
<gene>
    <name evidence="4" type="primary">LOC108887346</name>
</gene>
<dbReference type="GeneID" id="108887346"/>
<dbReference type="InterPro" id="IPR036388">
    <property type="entry name" value="WH-like_DNA-bd_sf"/>
</dbReference>
<protein>
    <submittedName>
        <fullName evidence="4">Histone H1.1</fullName>
    </submittedName>
</protein>
<accession>A0AAJ7PTI2</accession>
<dbReference type="AlphaFoldDB" id="A0AAJ7PTI2"/>
<proteinExistence type="predicted"/>
<evidence type="ECO:0000313" key="3">
    <source>
        <dbReference type="Proteomes" id="UP000694890"/>
    </source>
</evidence>
<dbReference type="Gene3D" id="1.10.10.10">
    <property type="entry name" value="Winged helix-like DNA-binding domain superfamily/Winged helix DNA-binding domain"/>
    <property type="match status" value="1"/>
</dbReference>
<feature type="compositionally biased region" description="Basic residues" evidence="1">
    <location>
        <begin position="222"/>
        <end position="255"/>
    </location>
</feature>
<dbReference type="RefSeq" id="XP_018538247.1">
    <property type="nucleotide sequence ID" value="XM_018682731.2"/>
</dbReference>
<dbReference type="SUPFAM" id="SSF46785">
    <property type="entry name" value="Winged helix' DNA-binding domain"/>
    <property type="match status" value="1"/>
</dbReference>
<feature type="domain" description="H15" evidence="2">
    <location>
        <begin position="109"/>
        <end position="179"/>
    </location>
</feature>
<organism evidence="3 4">
    <name type="scientific">Lates calcarifer</name>
    <name type="common">Barramundi</name>
    <name type="synonym">Holocentrus calcarifer</name>
    <dbReference type="NCBI Taxonomy" id="8187"/>
    <lineage>
        <taxon>Eukaryota</taxon>
        <taxon>Metazoa</taxon>
        <taxon>Chordata</taxon>
        <taxon>Craniata</taxon>
        <taxon>Vertebrata</taxon>
        <taxon>Euteleostomi</taxon>
        <taxon>Actinopterygii</taxon>
        <taxon>Neopterygii</taxon>
        <taxon>Teleostei</taxon>
        <taxon>Neoteleostei</taxon>
        <taxon>Acanthomorphata</taxon>
        <taxon>Carangaria</taxon>
        <taxon>Carangaria incertae sedis</taxon>
        <taxon>Centropomidae</taxon>
        <taxon>Lates</taxon>
    </lineage>
</organism>
<evidence type="ECO:0000259" key="2">
    <source>
        <dbReference type="PROSITE" id="PS51504"/>
    </source>
</evidence>
<feature type="region of interest" description="Disordered" evidence="1">
    <location>
        <begin position="180"/>
        <end position="358"/>
    </location>
</feature>
<sequence length="358" mass="40620">MRRKATARKASERSALGNVFINVKARDKTPLRLIKQIGRPTKPPTGRGLGKAGARRLGRLLKRAIQSQEESAGKGPASLPKTPVRLFKHQIQTGADNASKTNTAQTKPASHHISQLILSVVSKCKHRGGISMAELKQTLAAGGYDVTRNNKQVNVVTRRLVNNETLVRTTRNTVFRLNSKKKTDTTHVRTTAVKSVKPKGDLKQSKTASKPPKDTEKSQRQAIKKQTPKTRGKSHKPKGKVSKRAAKSKRPRGKPSGRSQKQTAKARRPLGRLLKSRRRTPKARRKLPKPAGKKRRSPTNRAARVRKAPRTRRRQPKRNRHPYKSSQKRQPSRWRLPKTRSRARTWRRQTARRRSYYY</sequence>
<dbReference type="GO" id="GO:0006334">
    <property type="term" value="P:nucleosome assembly"/>
    <property type="evidence" value="ECO:0007669"/>
    <property type="project" value="InterPro"/>
</dbReference>
<dbReference type="PROSITE" id="PS51504">
    <property type="entry name" value="H15"/>
    <property type="match status" value="1"/>
</dbReference>
<name>A0AAJ7PTI2_LATCA</name>